<dbReference type="Pfam" id="PF14602">
    <property type="entry name" value="Hexapep_2"/>
    <property type="match status" value="2"/>
</dbReference>
<dbReference type="SMART" id="SM01266">
    <property type="entry name" value="Mac"/>
    <property type="match status" value="1"/>
</dbReference>
<comment type="caution">
    <text evidence="7">The sequence shown here is derived from an EMBL/GenBank/DDBJ whole genome shotgun (WGS) entry which is preliminary data.</text>
</comment>
<dbReference type="RefSeq" id="WP_249315500.1">
    <property type="nucleotide sequence ID" value="NZ_JACRSR010000001.1"/>
</dbReference>
<dbReference type="EC" id="2.3.1.-" evidence="5"/>
<dbReference type="PANTHER" id="PTHR43017">
    <property type="entry name" value="GALACTOSIDE O-ACETYLTRANSFERASE"/>
    <property type="match status" value="1"/>
</dbReference>
<dbReference type="AlphaFoldDB" id="A0A926D3T9"/>
<dbReference type="PANTHER" id="PTHR43017:SF1">
    <property type="entry name" value="ACETYLTRANSFERASE YJL218W-RELATED"/>
    <property type="match status" value="1"/>
</dbReference>
<evidence type="ECO:0000313" key="7">
    <source>
        <dbReference type="EMBL" id="MBC8531248.1"/>
    </source>
</evidence>
<dbReference type="GO" id="GO:0008870">
    <property type="term" value="F:galactoside O-acetyltransferase activity"/>
    <property type="evidence" value="ECO:0007669"/>
    <property type="project" value="TreeGrafter"/>
</dbReference>
<dbReference type="FunFam" id="2.160.10.10:FF:000025">
    <property type="entry name" value="Hexapeptide-repeat containing-acetyltransferase"/>
    <property type="match status" value="1"/>
</dbReference>
<evidence type="ECO:0000313" key="8">
    <source>
        <dbReference type="Proteomes" id="UP000623172"/>
    </source>
</evidence>
<name>A0A926D3T9_9FIRM</name>
<dbReference type="Gene3D" id="2.160.10.10">
    <property type="entry name" value="Hexapeptide repeat proteins"/>
    <property type="match status" value="1"/>
</dbReference>
<dbReference type="EMBL" id="JACRSR010000001">
    <property type="protein sequence ID" value="MBC8531248.1"/>
    <property type="molecule type" value="Genomic_DNA"/>
</dbReference>
<comment type="similarity">
    <text evidence="1 5">Belongs to the transferase hexapeptide repeat family.</text>
</comment>
<evidence type="ECO:0000256" key="1">
    <source>
        <dbReference type="ARBA" id="ARBA00007274"/>
    </source>
</evidence>
<dbReference type="Proteomes" id="UP000623172">
    <property type="component" value="Unassembled WGS sequence"/>
</dbReference>
<reference evidence="7" key="1">
    <citation type="submission" date="2020-08" db="EMBL/GenBank/DDBJ databases">
        <title>Genome public.</title>
        <authorList>
            <person name="Liu C."/>
            <person name="Sun Q."/>
        </authorList>
    </citation>
    <scope>NUCLEOTIDE SEQUENCE</scope>
    <source>
        <strain evidence="7">NSJ-53</strain>
    </source>
</reference>
<gene>
    <name evidence="7" type="ORF">H8696_05225</name>
</gene>
<dbReference type="InterPro" id="IPR024688">
    <property type="entry name" value="Mac_dom"/>
</dbReference>
<dbReference type="Pfam" id="PF12464">
    <property type="entry name" value="Mac"/>
    <property type="match status" value="1"/>
</dbReference>
<dbReference type="InterPro" id="IPR039369">
    <property type="entry name" value="LacA-like"/>
</dbReference>
<organism evidence="7 8">
    <name type="scientific">Gehongia tenuis</name>
    <dbReference type="NCBI Taxonomy" id="2763655"/>
    <lineage>
        <taxon>Bacteria</taxon>
        <taxon>Bacillati</taxon>
        <taxon>Bacillota</taxon>
        <taxon>Clostridia</taxon>
        <taxon>Christensenellales</taxon>
        <taxon>Christensenellaceae</taxon>
        <taxon>Gehongia</taxon>
    </lineage>
</organism>
<evidence type="ECO:0000256" key="3">
    <source>
        <dbReference type="ARBA" id="ARBA00022737"/>
    </source>
</evidence>
<keyword evidence="3" id="KW-0677">Repeat</keyword>
<proteinExistence type="inferred from homology"/>
<sequence length="220" mass="24403">MTEEEKIFSGVLFSPGNPQLKAIKLKTHNLCTEYNQTFEDETEKRKEIVSQIFAEFGEGSFVQGPIAIHYGQHTHIGKHFFGNFNLTIQDDAPVTIGDDCNFGPNVTIVTPVHPMLPEERYMIRTKEGENKHMCYAKPVSIGKDCWFGANVVVCPGVTIGDGCVIGAGSVVVKDIPARTFAAGNPCKVIREITEKDSMQYKPEILADNTLIDPKEIETLR</sequence>
<evidence type="ECO:0000256" key="5">
    <source>
        <dbReference type="RuleBase" id="RU367021"/>
    </source>
</evidence>
<keyword evidence="4 5" id="KW-0012">Acyltransferase</keyword>
<dbReference type="CDD" id="cd03357">
    <property type="entry name" value="LbH_MAT_GAT"/>
    <property type="match status" value="1"/>
</dbReference>
<protein>
    <recommendedName>
        <fullName evidence="5">Acetyltransferase</fullName>
        <ecNumber evidence="5">2.3.1.-</ecNumber>
    </recommendedName>
</protein>
<dbReference type="InterPro" id="IPR001451">
    <property type="entry name" value="Hexapep"/>
</dbReference>
<evidence type="ECO:0000256" key="4">
    <source>
        <dbReference type="ARBA" id="ARBA00023315"/>
    </source>
</evidence>
<dbReference type="SUPFAM" id="SSF51161">
    <property type="entry name" value="Trimeric LpxA-like enzymes"/>
    <property type="match status" value="1"/>
</dbReference>
<evidence type="ECO:0000256" key="2">
    <source>
        <dbReference type="ARBA" id="ARBA00022679"/>
    </source>
</evidence>
<keyword evidence="2 5" id="KW-0808">Transferase</keyword>
<accession>A0A926D3T9</accession>
<evidence type="ECO:0000259" key="6">
    <source>
        <dbReference type="SMART" id="SM01266"/>
    </source>
</evidence>
<keyword evidence="8" id="KW-1185">Reference proteome</keyword>
<dbReference type="InterPro" id="IPR011004">
    <property type="entry name" value="Trimer_LpxA-like_sf"/>
</dbReference>
<feature type="domain" description="Maltose/galactoside acetyltransferase" evidence="6">
    <location>
        <begin position="4"/>
        <end position="58"/>
    </location>
</feature>